<keyword evidence="6" id="KW-1185">Reference proteome</keyword>
<dbReference type="Pfam" id="PF04055">
    <property type="entry name" value="Radical_SAM"/>
    <property type="match status" value="1"/>
</dbReference>
<keyword evidence="3" id="KW-0411">Iron-sulfur</keyword>
<gene>
    <name evidence="5" type="ORF">BN000_02293</name>
</gene>
<evidence type="ECO:0000256" key="2">
    <source>
        <dbReference type="ARBA" id="ARBA00023004"/>
    </source>
</evidence>
<dbReference type="GO" id="GO:0003824">
    <property type="term" value="F:catalytic activity"/>
    <property type="evidence" value="ECO:0007669"/>
    <property type="project" value="InterPro"/>
</dbReference>
<dbReference type="PROSITE" id="PS51918">
    <property type="entry name" value="RADICAL_SAM"/>
    <property type="match status" value="1"/>
</dbReference>
<dbReference type="PANTHER" id="PTHR43432:SF3">
    <property type="entry name" value="SLR0285 PROTEIN"/>
    <property type="match status" value="1"/>
</dbReference>
<dbReference type="InterPro" id="IPR058240">
    <property type="entry name" value="rSAM_sf"/>
</dbReference>
<dbReference type="SUPFAM" id="SSF102114">
    <property type="entry name" value="Radical SAM enzymes"/>
    <property type="match status" value="1"/>
</dbReference>
<dbReference type="SFLD" id="SFLDS00029">
    <property type="entry name" value="Radical_SAM"/>
    <property type="match status" value="1"/>
</dbReference>
<keyword evidence="2" id="KW-0408">Iron</keyword>
<organism evidence="5 6">
    <name type="scientific">Neobacillus massiliamazoniensis</name>
    <dbReference type="NCBI Taxonomy" id="1499688"/>
    <lineage>
        <taxon>Bacteria</taxon>
        <taxon>Bacillati</taxon>
        <taxon>Bacillota</taxon>
        <taxon>Bacilli</taxon>
        <taxon>Bacillales</taxon>
        <taxon>Bacillaceae</taxon>
        <taxon>Neobacillus</taxon>
    </lineage>
</organism>
<reference evidence="6" key="1">
    <citation type="submission" date="2015-05" db="EMBL/GenBank/DDBJ databases">
        <authorList>
            <person name="Urmite Genomes"/>
        </authorList>
    </citation>
    <scope>NUCLEOTIDE SEQUENCE [LARGE SCALE GENOMIC DNA]</scope>
    <source>
        <strain evidence="6">LF1</strain>
    </source>
</reference>
<protein>
    <submittedName>
        <fullName evidence="5">Radical SAM domain-containing protein</fullName>
    </submittedName>
</protein>
<dbReference type="SFLD" id="SFLDG01084">
    <property type="entry name" value="Uncharacterised_Radical_SAM_Su"/>
    <property type="match status" value="1"/>
</dbReference>
<dbReference type="InterPro" id="IPR007197">
    <property type="entry name" value="rSAM"/>
</dbReference>
<proteinExistence type="predicted"/>
<dbReference type="CDD" id="cd01335">
    <property type="entry name" value="Radical_SAM"/>
    <property type="match status" value="1"/>
</dbReference>
<accession>A0A0U1NWH4</accession>
<dbReference type="GO" id="GO:0051536">
    <property type="term" value="F:iron-sulfur cluster binding"/>
    <property type="evidence" value="ECO:0007669"/>
    <property type="project" value="UniProtKB-KW"/>
</dbReference>
<evidence type="ECO:0000256" key="3">
    <source>
        <dbReference type="ARBA" id="ARBA00023014"/>
    </source>
</evidence>
<keyword evidence="1" id="KW-0479">Metal-binding</keyword>
<dbReference type="InterPro" id="IPR040086">
    <property type="entry name" value="MJ0683-like"/>
</dbReference>
<evidence type="ECO:0000259" key="4">
    <source>
        <dbReference type="PROSITE" id="PS51918"/>
    </source>
</evidence>
<dbReference type="AlphaFoldDB" id="A0A0U1NWH4"/>
<dbReference type="GO" id="GO:0046872">
    <property type="term" value="F:metal ion binding"/>
    <property type="evidence" value="ECO:0007669"/>
    <property type="project" value="UniProtKB-KW"/>
</dbReference>
<feature type="domain" description="Radical SAM core" evidence="4">
    <location>
        <begin position="21"/>
        <end position="261"/>
    </location>
</feature>
<evidence type="ECO:0000256" key="1">
    <source>
        <dbReference type="ARBA" id="ARBA00022723"/>
    </source>
</evidence>
<sequence>MMQSEFSYKNPKTLLNKGTGYLSGYTHSLNPYTGCSFGCSYCYVRQMPVSLFRKGEWGTWVDIKLDAAELLRKELRKAKAKGKVTIFMSSSTDPYQPIEYKERVTRSHLEVMVEDPPDFLLVQTRSPLVRRDIDLLLRLGDRVRVSMTVETDLEGIRKVFTPAAPPINARFKTLELLKEAGVPTQATIAPVLPSSEDFPKKLKPLVSRVCVDDYFMGDGSGGKRTKKLGVRTLYDQLGLEEWYEPSAYRLVVDRLKQVFPEEQIYLSQQGFEP</sequence>
<evidence type="ECO:0000313" key="5">
    <source>
        <dbReference type="EMBL" id="CRK82369.1"/>
    </source>
</evidence>
<dbReference type="EMBL" id="CVRB01000002">
    <property type="protein sequence ID" value="CRK82369.1"/>
    <property type="molecule type" value="Genomic_DNA"/>
</dbReference>
<evidence type="ECO:0000313" key="6">
    <source>
        <dbReference type="Proteomes" id="UP000199087"/>
    </source>
</evidence>
<dbReference type="PANTHER" id="PTHR43432">
    <property type="entry name" value="SLR0285 PROTEIN"/>
    <property type="match status" value="1"/>
</dbReference>
<dbReference type="SMART" id="SM00729">
    <property type="entry name" value="Elp3"/>
    <property type="match status" value="1"/>
</dbReference>
<dbReference type="STRING" id="1499688.BN000_02293"/>
<name>A0A0U1NWH4_9BACI</name>
<dbReference type="InterPro" id="IPR006638">
    <property type="entry name" value="Elp3/MiaA/NifB-like_rSAM"/>
</dbReference>
<dbReference type="Proteomes" id="UP000199087">
    <property type="component" value="Unassembled WGS sequence"/>
</dbReference>
<dbReference type="Gene3D" id="3.80.30.30">
    <property type="match status" value="1"/>
</dbReference>